<evidence type="ECO:0000313" key="2">
    <source>
        <dbReference type="Proteomes" id="UP000295416"/>
    </source>
</evidence>
<organism evidence="1 2">
    <name type="scientific">Scopulibacillus darangshiensis</name>
    <dbReference type="NCBI Taxonomy" id="442528"/>
    <lineage>
        <taxon>Bacteria</taxon>
        <taxon>Bacillati</taxon>
        <taxon>Bacillota</taxon>
        <taxon>Bacilli</taxon>
        <taxon>Bacillales</taxon>
        <taxon>Sporolactobacillaceae</taxon>
        <taxon>Scopulibacillus</taxon>
    </lineage>
</organism>
<dbReference type="Pfam" id="PF01904">
    <property type="entry name" value="DUF72"/>
    <property type="match status" value="1"/>
</dbReference>
<dbReference type="InterPro" id="IPR002763">
    <property type="entry name" value="DUF72"/>
</dbReference>
<dbReference type="AlphaFoldDB" id="A0A4R2P5W3"/>
<comment type="caution">
    <text evidence="1">The sequence shown here is derived from an EMBL/GenBank/DDBJ whole genome shotgun (WGS) entry which is preliminary data.</text>
</comment>
<gene>
    <name evidence="1" type="ORF">EV207_10626</name>
</gene>
<dbReference type="PANTHER" id="PTHR30348:SF13">
    <property type="entry name" value="UPF0759 PROTEIN YUNF"/>
    <property type="match status" value="1"/>
</dbReference>
<keyword evidence="2" id="KW-1185">Reference proteome</keyword>
<proteinExistence type="predicted"/>
<dbReference type="SUPFAM" id="SSF117396">
    <property type="entry name" value="TM1631-like"/>
    <property type="match status" value="1"/>
</dbReference>
<reference evidence="1 2" key="1">
    <citation type="submission" date="2019-03" db="EMBL/GenBank/DDBJ databases">
        <title>Genomic Encyclopedia of Type Strains, Phase IV (KMG-IV): sequencing the most valuable type-strain genomes for metagenomic binning, comparative biology and taxonomic classification.</title>
        <authorList>
            <person name="Goeker M."/>
        </authorList>
    </citation>
    <scope>NUCLEOTIDE SEQUENCE [LARGE SCALE GENOMIC DNA]</scope>
    <source>
        <strain evidence="1 2">DSM 19377</strain>
    </source>
</reference>
<evidence type="ECO:0000313" key="1">
    <source>
        <dbReference type="EMBL" id="TCP30203.1"/>
    </source>
</evidence>
<protein>
    <submittedName>
        <fullName evidence="1">Uncharacterized protein YecE (DUF72 family)</fullName>
    </submittedName>
</protein>
<sequence>MLKMIYVGLTGWGDHPAVYDHPSKGTKLQMYSSHFPIVELDSAFYAILPEKNYVNWIKETPDSFSFIVKAYQTLTGHGRGDSPDQGLKETFAAFKSSIRPLIEAGKLGAVLFQYPPWFECTKENVNLLRFTKEIMADVPLALEFRNQSWFADGMKEKTLAFMKSEMWIHAVCDEPQSGVGSVPTVLVPTNEDKTIVRMHGRNTEGWVNRGQPNWREVRYLYRYNRNELEAWKEKLQALQKDTKDIYVLFNNNSGGDAADNANTLLTLLDIKYEGLAPKQLGLF</sequence>
<accession>A0A4R2P5W3</accession>
<dbReference type="Proteomes" id="UP000295416">
    <property type="component" value="Unassembled WGS sequence"/>
</dbReference>
<dbReference type="InterPro" id="IPR036520">
    <property type="entry name" value="UPF0759_sf"/>
</dbReference>
<name>A0A4R2P5W3_9BACL</name>
<dbReference type="PANTHER" id="PTHR30348">
    <property type="entry name" value="UNCHARACTERIZED PROTEIN YECE"/>
    <property type="match status" value="1"/>
</dbReference>
<dbReference type="Gene3D" id="3.20.20.410">
    <property type="entry name" value="Protein of unknown function UPF0759"/>
    <property type="match status" value="1"/>
</dbReference>
<dbReference type="EMBL" id="SLXK01000006">
    <property type="protein sequence ID" value="TCP30203.1"/>
    <property type="molecule type" value="Genomic_DNA"/>
</dbReference>